<keyword evidence="6" id="KW-1185">Reference proteome</keyword>
<gene>
    <name evidence="3" type="ORF">NHP190020_17030</name>
    <name evidence="4" type="ORF">SNTW_16420</name>
</gene>
<evidence type="ECO:0000313" key="6">
    <source>
        <dbReference type="Proteomes" id="UP000509742"/>
    </source>
</evidence>
<dbReference type="PANTHER" id="PTHR12203:SF35">
    <property type="entry name" value="PROTEIN O-GLUCOSYLTRANSFERASE 1"/>
    <property type="match status" value="1"/>
</dbReference>
<accession>A0A6J4CZT3</accession>
<feature type="domain" description="Glycosyl transferase CAP10" evidence="2">
    <location>
        <begin position="46"/>
        <end position="280"/>
    </location>
</feature>
<sequence>MSTAELEDVKRRVNICCSFPNSVATFTPQSLGLFKGIARGSRYYYDFMQHFRHFPQGLAYHLEYGDVNYNMLIPTFCKSRPVLSKTHPYSYNVLLPLDRRRHFKHIFPPVNLPFSAKKDMLFFRGASLQPHRIAFLQRYFNHPLMDLGHVGTTLNDSKLEQILLPLSKPRASIARHLEYKFILSLEGYDVTSNLKWILSSNSIALMPAPKFESFFLESQLIPNVHYILIKDDYSDVQAQLKFFSTRPRDCLRIIAHANAYVQTFLKLEKLVAFLVIRKYFYVTGQLQVCPLEEDLFH</sequence>
<protein>
    <recommendedName>
        <fullName evidence="2">Glycosyl transferase CAP10 domain-containing protein</fullName>
    </recommendedName>
</protein>
<evidence type="ECO:0000313" key="4">
    <source>
        <dbReference type="EMBL" id="BCD70997.1"/>
    </source>
</evidence>
<dbReference type="EMBL" id="AP023036">
    <property type="protein sequence ID" value="BCD46664.1"/>
    <property type="molecule type" value="Genomic_DNA"/>
</dbReference>
<dbReference type="Pfam" id="PF05686">
    <property type="entry name" value="Glyco_transf_90"/>
    <property type="match status" value="1"/>
</dbReference>
<dbReference type="PANTHER" id="PTHR12203">
    <property type="entry name" value="KDEL LYS-ASP-GLU-LEU CONTAINING - RELATED"/>
    <property type="match status" value="1"/>
</dbReference>
<dbReference type="InterPro" id="IPR051091">
    <property type="entry name" value="O-Glucosyltr/Glycosyltrsf_90"/>
</dbReference>
<reference evidence="4 5" key="1">
    <citation type="submission" date="2019-06" db="EMBL/GenBank/DDBJ databases">
        <title>Complete genome sequence of Helicobacter suis SNTW101c.</title>
        <authorList>
            <person name="Rimbara E."/>
            <person name="Suzuki M."/>
            <person name="Matsui H."/>
            <person name="Nakamura M."/>
            <person name="Mori S."/>
            <person name="Shibayama K."/>
        </authorList>
    </citation>
    <scope>NUCLEOTIDE SEQUENCE [LARGE SCALE GENOMIC DNA]</scope>
    <source>
        <strain evidence="4 5">SNTW101c</strain>
    </source>
</reference>
<dbReference type="EMBL" id="AP019774">
    <property type="protein sequence ID" value="BCD70997.1"/>
    <property type="molecule type" value="Genomic_DNA"/>
</dbReference>
<dbReference type="Proteomes" id="UP000509742">
    <property type="component" value="Chromosome"/>
</dbReference>
<dbReference type="GO" id="GO:0016740">
    <property type="term" value="F:transferase activity"/>
    <property type="evidence" value="ECO:0007669"/>
    <property type="project" value="UniProtKB-KW"/>
</dbReference>
<proteinExistence type="predicted"/>
<evidence type="ECO:0000313" key="5">
    <source>
        <dbReference type="Proteomes" id="UP000317935"/>
    </source>
</evidence>
<dbReference type="AlphaFoldDB" id="A0A6J4CZT3"/>
<organism evidence="4 5">
    <name type="scientific">Helicobacter suis</name>
    <dbReference type="NCBI Taxonomy" id="104628"/>
    <lineage>
        <taxon>Bacteria</taxon>
        <taxon>Pseudomonadati</taxon>
        <taxon>Campylobacterota</taxon>
        <taxon>Epsilonproteobacteria</taxon>
        <taxon>Campylobacterales</taxon>
        <taxon>Helicobacteraceae</taxon>
        <taxon>Helicobacter</taxon>
    </lineage>
</organism>
<dbReference type="InterPro" id="IPR006598">
    <property type="entry name" value="CAP10"/>
</dbReference>
<evidence type="ECO:0000259" key="2">
    <source>
        <dbReference type="SMART" id="SM00672"/>
    </source>
</evidence>
<evidence type="ECO:0000313" key="3">
    <source>
        <dbReference type="EMBL" id="BCD46664.1"/>
    </source>
</evidence>
<name>A0A6J4CZT3_9HELI</name>
<dbReference type="SMART" id="SM00672">
    <property type="entry name" value="CAP10"/>
    <property type="match status" value="1"/>
</dbReference>
<reference evidence="3 6" key="2">
    <citation type="submission" date="2020-04" db="EMBL/GenBank/DDBJ databases">
        <title>Genomic analysis of gastric non-Helicobacter pylori Helicobacters isolated in Japan.</title>
        <authorList>
            <person name="Suzuki M."/>
            <person name="Rimbara E."/>
        </authorList>
    </citation>
    <scope>NUCLEOTIDE SEQUENCE [LARGE SCALE GENOMIC DNA]</scope>
    <source>
        <strain evidence="3 6">NHP19-0020</strain>
    </source>
</reference>
<dbReference type="Proteomes" id="UP000317935">
    <property type="component" value="Chromosome"/>
</dbReference>
<keyword evidence="1" id="KW-0808">Transferase</keyword>
<evidence type="ECO:0000256" key="1">
    <source>
        <dbReference type="ARBA" id="ARBA00022679"/>
    </source>
</evidence>